<dbReference type="AlphaFoldDB" id="E0NQT6"/>
<dbReference type="HOGENOM" id="CLU_2684743_0_0_10"/>
<keyword evidence="2" id="KW-1185">Reference proteome</keyword>
<gene>
    <name evidence="1" type="ORF">HMPREF0658_0537</name>
</gene>
<accession>E0NQT6</accession>
<protein>
    <submittedName>
        <fullName evidence="1">Uncharacterized protein</fullName>
    </submittedName>
</protein>
<dbReference type="BioCyc" id="PMAR862515-HMP:GMOO-549-MONOMER"/>
<organism evidence="1 2">
    <name type="scientific">Hoylesella marshii DSM 16973 = JCM 13450</name>
    <dbReference type="NCBI Taxonomy" id="862515"/>
    <lineage>
        <taxon>Bacteria</taxon>
        <taxon>Pseudomonadati</taxon>
        <taxon>Bacteroidota</taxon>
        <taxon>Bacteroidia</taxon>
        <taxon>Bacteroidales</taxon>
        <taxon>Prevotellaceae</taxon>
        <taxon>Hoylesella</taxon>
    </lineage>
</organism>
<reference evidence="1" key="1">
    <citation type="submission" date="2010-07" db="EMBL/GenBank/DDBJ databases">
        <authorList>
            <person name="Muzny D."/>
            <person name="Qin X."/>
            <person name="Deng J."/>
            <person name="Jiang H."/>
            <person name="Liu Y."/>
            <person name="Qu J."/>
            <person name="Song X.-Z."/>
            <person name="Zhang L."/>
            <person name="Thornton R."/>
            <person name="Coyle M."/>
            <person name="Francisco L."/>
            <person name="Jackson L."/>
            <person name="Javaid M."/>
            <person name="Korchina V."/>
            <person name="Kovar C."/>
            <person name="Mata R."/>
            <person name="Mathew T."/>
            <person name="Ngo R."/>
            <person name="Nguyen L."/>
            <person name="Nguyen N."/>
            <person name="Okwuonu G."/>
            <person name="Ongeri F."/>
            <person name="Pham C."/>
            <person name="Simmons D."/>
            <person name="Wilczek-Boney K."/>
            <person name="Hale W."/>
            <person name="Jakkamsetti A."/>
            <person name="Pham P."/>
            <person name="Ruth R."/>
            <person name="San Lucas F."/>
            <person name="Warren J."/>
            <person name="Zhang J."/>
            <person name="Zhao Z."/>
            <person name="Zhou C."/>
            <person name="Zhu D."/>
            <person name="Lee S."/>
            <person name="Bess C."/>
            <person name="Blankenburg K."/>
            <person name="Forbes L."/>
            <person name="Fu Q."/>
            <person name="Gubbala S."/>
            <person name="Hirani K."/>
            <person name="Jayaseelan J.C."/>
            <person name="Lara F."/>
            <person name="Munidasa M."/>
            <person name="Palculict T."/>
            <person name="Patil S."/>
            <person name="Pu L.-L."/>
            <person name="Saada N."/>
            <person name="Tang L."/>
            <person name="Weissenberger G."/>
            <person name="Zhu Y."/>
            <person name="Hemphill L."/>
            <person name="Shang Y."/>
            <person name="Youmans B."/>
            <person name="Ayvaz T."/>
            <person name="Ross M."/>
            <person name="Santibanez J."/>
            <person name="Aqrawi P."/>
            <person name="Gross S."/>
            <person name="Joshi V."/>
            <person name="Fowler G."/>
            <person name="Nazareth L."/>
            <person name="Reid J."/>
            <person name="Worley K."/>
            <person name="Petrosino J."/>
            <person name="Highlander S."/>
            <person name="Gibbs R."/>
        </authorList>
    </citation>
    <scope>NUCLEOTIDE SEQUENCE [LARGE SCALE GENOMIC DNA]</scope>
    <source>
        <strain evidence="1">DSM 16973</strain>
    </source>
</reference>
<evidence type="ECO:0000313" key="2">
    <source>
        <dbReference type="Proteomes" id="UP000004394"/>
    </source>
</evidence>
<dbReference type="EMBL" id="AEEI01000021">
    <property type="protein sequence ID" value="EFM02456.1"/>
    <property type="molecule type" value="Genomic_DNA"/>
</dbReference>
<evidence type="ECO:0000313" key="1">
    <source>
        <dbReference type="EMBL" id="EFM02456.1"/>
    </source>
</evidence>
<name>E0NQT6_9BACT</name>
<comment type="caution">
    <text evidence="1">The sequence shown here is derived from an EMBL/GenBank/DDBJ whole genome shotgun (WGS) entry which is preliminary data.</text>
</comment>
<dbReference type="STRING" id="862515.HMPREF0658_0537"/>
<proteinExistence type="predicted"/>
<sequence>MKTTYSRVALIEIKTIKDYVTEKRTRLWRKRAKRSASSKTKCNKRSLTTLTDVTHKQTWAGNNTRDFNQLVLIT</sequence>
<dbReference type="Proteomes" id="UP000004394">
    <property type="component" value="Unassembled WGS sequence"/>
</dbReference>